<organism evidence="2 3">
    <name type="scientific">Serendipita vermifera MAFF 305830</name>
    <dbReference type="NCBI Taxonomy" id="933852"/>
    <lineage>
        <taxon>Eukaryota</taxon>
        <taxon>Fungi</taxon>
        <taxon>Dikarya</taxon>
        <taxon>Basidiomycota</taxon>
        <taxon>Agaricomycotina</taxon>
        <taxon>Agaricomycetes</taxon>
        <taxon>Sebacinales</taxon>
        <taxon>Serendipitaceae</taxon>
        <taxon>Serendipita</taxon>
    </lineage>
</organism>
<feature type="region of interest" description="Disordered" evidence="1">
    <location>
        <begin position="68"/>
        <end position="89"/>
    </location>
</feature>
<evidence type="ECO:0000313" key="2">
    <source>
        <dbReference type="EMBL" id="KIM29669.1"/>
    </source>
</evidence>
<dbReference type="Proteomes" id="UP000054097">
    <property type="component" value="Unassembled WGS sequence"/>
</dbReference>
<feature type="compositionally biased region" description="Acidic residues" evidence="1">
    <location>
        <begin position="305"/>
        <end position="319"/>
    </location>
</feature>
<feature type="region of interest" description="Disordered" evidence="1">
    <location>
        <begin position="305"/>
        <end position="358"/>
    </location>
</feature>
<reference evidence="2 3" key="1">
    <citation type="submission" date="2014-04" db="EMBL/GenBank/DDBJ databases">
        <authorList>
            <consortium name="DOE Joint Genome Institute"/>
            <person name="Kuo A."/>
            <person name="Zuccaro A."/>
            <person name="Kohler A."/>
            <person name="Nagy L.G."/>
            <person name="Floudas D."/>
            <person name="Copeland A."/>
            <person name="Barry K.W."/>
            <person name="Cichocki N."/>
            <person name="Veneault-Fourrey C."/>
            <person name="LaButti K."/>
            <person name="Lindquist E.A."/>
            <person name="Lipzen A."/>
            <person name="Lundell T."/>
            <person name="Morin E."/>
            <person name="Murat C."/>
            <person name="Sun H."/>
            <person name="Tunlid A."/>
            <person name="Henrissat B."/>
            <person name="Grigoriev I.V."/>
            <person name="Hibbett D.S."/>
            <person name="Martin F."/>
            <person name="Nordberg H.P."/>
            <person name="Cantor M.N."/>
            <person name="Hua S.X."/>
        </authorList>
    </citation>
    <scope>NUCLEOTIDE SEQUENCE [LARGE SCALE GENOMIC DNA]</scope>
    <source>
        <strain evidence="2 3">MAFF 305830</strain>
    </source>
</reference>
<dbReference type="HOGENOM" id="CLU_604326_0_0_1"/>
<sequence length="453" mass="48963">MPTAGNSGQETPWLTTKTTDTQVLQESSVLINPAEQTIKTQTITLQSQKVSAQPDLLAILLGTSVVTDSTPNNVPESKTTPSFETAPSVPTRTASDLFFIDTTGNANAHPPTTSEALLYNSLSVPAIGEDEEPDEIILVPSPAVRRAASVASLASSNDAPKAAGAAIPPPAVTMETLHLSFSKGGDENNGANKSLKSFSVPRAGRSTRVPLRARKEAKRRPRDEAWTNSLGNVFGFKDGREGLRKGDSDLDVGSDSAEDALDDNGMDVDGDLDAVAMARFAREVNKPQMSMDDVVIEAALQAGEYDSEGGEEDDDDDGPMDVNAGITLESDSDDGDDDDDDDDWSDDDDDDDVDMTPMANFKAKLQRVRERTPTGVDGDIVDRTINEAEMSWADRDEDFIAQIEILDENADILESKKDRKARNALFRAIQNGDADHPFRYHLVTRIIKTSQSF</sequence>
<feature type="compositionally biased region" description="Acidic residues" evidence="1">
    <location>
        <begin position="249"/>
        <end position="267"/>
    </location>
</feature>
<reference evidence="3" key="2">
    <citation type="submission" date="2015-01" db="EMBL/GenBank/DDBJ databases">
        <title>Evolutionary Origins and Diversification of the Mycorrhizal Mutualists.</title>
        <authorList>
            <consortium name="DOE Joint Genome Institute"/>
            <consortium name="Mycorrhizal Genomics Consortium"/>
            <person name="Kohler A."/>
            <person name="Kuo A."/>
            <person name="Nagy L.G."/>
            <person name="Floudas D."/>
            <person name="Copeland A."/>
            <person name="Barry K.W."/>
            <person name="Cichocki N."/>
            <person name="Veneault-Fourrey C."/>
            <person name="LaButti K."/>
            <person name="Lindquist E.A."/>
            <person name="Lipzen A."/>
            <person name="Lundell T."/>
            <person name="Morin E."/>
            <person name="Murat C."/>
            <person name="Riley R."/>
            <person name="Ohm R."/>
            <person name="Sun H."/>
            <person name="Tunlid A."/>
            <person name="Henrissat B."/>
            <person name="Grigoriev I.V."/>
            <person name="Hibbett D.S."/>
            <person name="Martin F."/>
        </authorList>
    </citation>
    <scope>NUCLEOTIDE SEQUENCE [LARGE SCALE GENOMIC DNA]</scope>
    <source>
        <strain evidence="3">MAFF 305830</strain>
    </source>
</reference>
<protein>
    <submittedName>
        <fullName evidence="2">Uncharacterized protein</fullName>
    </submittedName>
</protein>
<evidence type="ECO:0000256" key="1">
    <source>
        <dbReference type="SAM" id="MobiDB-lite"/>
    </source>
</evidence>
<accession>A0A0C3BC54</accession>
<proteinExistence type="predicted"/>
<keyword evidence="3" id="KW-1185">Reference proteome</keyword>
<feature type="compositionally biased region" description="Basic and acidic residues" evidence="1">
    <location>
        <begin position="237"/>
        <end position="248"/>
    </location>
</feature>
<evidence type="ECO:0000313" key="3">
    <source>
        <dbReference type="Proteomes" id="UP000054097"/>
    </source>
</evidence>
<dbReference type="AlphaFoldDB" id="A0A0C3BC54"/>
<dbReference type="STRING" id="933852.A0A0C3BC54"/>
<feature type="compositionally biased region" description="Acidic residues" evidence="1">
    <location>
        <begin position="330"/>
        <end position="354"/>
    </location>
</feature>
<gene>
    <name evidence="2" type="ORF">M408DRAFT_105720</name>
</gene>
<feature type="region of interest" description="Disordered" evidence="1">
    <location>
        <begin position="237"/>
        <end position="267"/>
    </location>
</feature>
<dbReference type="OrthoDB" id="21470at2759"/>
<name>A0A0C3BC54_SERVB</name>
<dbReference type="EMBL" id="KN824287">
    <property type="protein sequence ID" value="KIM29669.1"/>
    <property type="molecule type" value="Genomic_DNA"/>
</dbReference>